<dbReference type="Proteomes" id="UP000242188">
    <property type="component" value="Unassembled WGS sequence"/>
</dbReference>
<evidence type="ECO:0000313" key="2">
    <source>
        <dbReference type="EMBL" id="OWF54895.1"/>
    </source>
</evidence>
<feature type="compositionally biased region" description="Polar residues" evidence="1">
    <location>
        <begin position="699"/>
        <end position="716"/>
    </location>
</feature>
<comment type="caution">
    <text evidence="2">The sequence shown here is derived from an EMBL/GenBank/DDBJ whole genome shotgun (WGS) entry which is preliminary data.</text>
</comment>
<dbReference type="OrthoDB" id="10395709at2759"/>
<feature type="region of interest" description="Disordered" evidence="1">
    <location>
        <begin position="621"/>
        <end position="640"/>
    </location>
</feature>
<feature type="compositionally biased region" description="Basic and acidic residues" evidence="1">
    <location>
        <begin position="299"/>
        <end position="308"/>
    </location>
</feature>
<evidence type="ECO:0000313" key="3">
    <source>
        <dbReference type="Proteomes" id="UP000242188"/>
    </source>
</evidence>
<proteinExistence type="predicted"/>
<organism evidence="2 3">
    <name type="scientific">Mizuhopecten yessoensis</name>
    <name type="common">Japanese scallop</name>
    <name type="synonym">Patinopecten yessoensis</name>
    <dbReference type="NCBI Taxonomy" id="6573"/>
    <lineage>
        <taxon>Eukaryota</taxon>
        <taxon>Metazoa</taxon>
        <taxon>Spiralia</taxon>
        <taxon>Lophotrochozoa</taxon>
        <taxon>Mollusca</taxon>
        <taxon>Bivalvia</taxon>
        <taxon>Autobranchia</taxon>
        <taxon>Pteriomorphia</taxon>
        <taxon>Pectinida</taxon>
        <taxon>Pectinoidea</taxon>
        <taxon>Pectinidae</taxon>
        <taxon>Mizuhopecten</taxon>
    </lineage>
</organism>
<feature type="compositionally biased region" description="Polar residues" evidence="1">
    <location>
        <begin position="765"/>
        <end position="784"/>
    </location>
</feature>
<feature type="region of interest" description="Disordered" evidence="1">
    <location>
        <begin position="693"/>
        <end position="784"/>
    </location>
</feature>
<accession>A0A210R1X8</accession>
<feature type="compositionally biased region" description="Polar residues" evidence="1">
    <location>
        <begin position="621"/>
        <end position="631"/>
    </location>
</feature>
<reference evidence="2 3" key="1">
    <citation type="journal article" date="2017" name="Nat. Ecol. Evol.">
        <title>Scallop genome provides insights into evolution of bilaterian karyotype and development.</title>
        <authorList>
            <person name="Wang S."/>
            <person name="Zhang J."/>
            <person name="Jiao W."/>
            <person name="Li J."/>
            <person name="Xun X."/>
            <person name="Sun Y."/>
            <person name="Guo X."/>
            <person name="Huan P."/>
            <person name="Dong B."/>
            <person name="Zhang L."/>
            <person name="Hu X."/>
            <person name="Sun X."/>
            <person name="Wang J."/>
            <person name="Zhao C."/>
            <person name="Wang Y."/>
            <person name="Wang D."/>
            <person name="Huang X."/>
            <person name="Wang R."/>
            <person name="Lv J."/>
            <person name="Li Y."/>
            <person name="Zhang Z."/>
            <person name="Liu B."/>
            <person name="Lu W."/>
            <person name="Hui Y."/>
            <person name="Liang J."/>
            <person name="Zhou Z."/>
            <person name="Hou R."/>
            <person name="Li X."/>
            <person name="Liu Y."/>
            <person name="Li H."/>
            <person name="Ning X."/>
            <person name="Lin Y."/>
            <person name="Zhao L."/>
            <person name="Xing Q."/>
            <person name="Dou J."/>
            <person name="Li Y."/>
            <person name="Mao J."/>
            <person name="Guo H."/>
            <person name="Dou H."/>
            <person name="Li T."/>
            <person name="Mu C."/>
            <person name="Jiang W."/>
            <person name="Fu Q."/>
            <person name="Fu X."/>
            <person name="Miao Y."/>
            <person name="Liu J."/>
            <person name="Yu Q."/>
            <person name="Li R."/>
            <person name="Liao H."/>
            <person name="Li X."/>
            <person name="Kong Y."/>
            <person name="Jiang Z."/>
            <person name="Chourrout D."/>
            <person name="Li R."/>
            <person name="Bao Z."/>
        </authorList>
    </citation>
    <scope>NUCLEOTIDE SEQUENCE [LARGE SCALE GENOMIC DNA]</scope>
    <source>
        <strain evidence="2 3">PY_sf001</strain>
    </source>
</reference>
<keyword evidence="3" id="KW-1185">Reference proteome</keyword>
<evidence type="ECO:0000256" key="1">
    <source>
        <dbReference type="SAM" id="MobiDB-lite"/>
    </source>
</evidence>
<dbReference type="EMBL" id="NEDP02000845">
    <property type="protein sequence ID" value="OWF54895.1"/>
    <property type="molecule type" value="Genomic_DNA"/>
</dbReference>
<feature type="region of interest" description="Disordered" evidence="1">
    <location>
        <begin position="296"/>
        <end position="337"/>
    </location>
</feature>
<dbReference type="AlphaFoldDB" id="A0A210R1X8"/>
<protein>
    <submittedName>
        <fullName evidence="2">Uncharacterized protein</fullName>
    </submittedName>
</protein>
<sequence>MSTKITMLPEQCKILMRHEVQKQFESGRGLIEVVMKVLQTHTKSFKSQAKERDEADGNLRQLGGEHEDIREVLLTLASLQKDTSTSLTELSKKLDGPVRTLNRWLNDPSTRESESFIMEQIVKLTDQHSQTMVKISKLHKVHNKKRHILEKVQQQIDSYPFSGLDNISVSELKIKMEHFRVEAQAAGQRYHHALDAELRNRLEFIKDAEELEFLFVKHEEKRLLTLVDCIGKYSSILTTYNNPRDKTLPILTDLTELSMIYSPDDEIKKCLARGCRDLTFPFPQVLKEDFVSKSTSHHAGQDDQKLDLESMVSSVTSKGQLTRTSDTSGNANRRFDEKIDDRSRDIYTHCLDSKASCLPFNHGNSKNSGSEIHLNTPKDMPQDDCSQSDSPQGLPLVPKPYLYEDIPVKTSPRQPKMEGLPQIASPETAVHRIMSRDVKTPVQLLRSDSSLDRNLLPKLPRSIIGTPEMTSSQHIREAMNQSPSKPRHHVDNNLPLMPKPMVNKNNVPTLRSESRNGSSSSHPAFRANSRREANVLPKMPSSGKNMLSSPFNAESNQDNVKPGELPPWVKSQTTFLPRLSRTNECSMKSSNLQPNIMVDTVPTKLPVMFMPGTNTANALRSYSRPESQSTVPAVPNRKGGFSILPSKPKVLMDIGNPQTAMVRSTTENVASDTLRSRHRVGVVRQSGQVDSGIAAGFRGSSSNSDFKSQQGSSSACQGPHGKISIPQGTHRVVNTSNKQQRMARAPHGPRGKADGAPYVRKVSDTLCSNPPKQPPLAQTGTTTSSWTRKENLLNQGSLSCVEGNKKEKCPEQVQISNADRLLSKYDIRNLGLGDNEEEEKEDVCKRADELLALYDIRNICSESSLVEQEV</sequence>
<name>A0A210R1X8_MIZYE</name>
<gene>
    <name evidence="2" type="ORF">KP79_PYT18012</name>
</gene>
<feature type="compositionally biased region" description="Polar residues" evidence="1">
    <location>
        <begin position="311"/>
        <end position="331"/>
    </location>
</feature>
<feature type="region of interest" description="Disordered" evidence="1">
    <location>
        <begin position="493"/>
        <end position="533"/>
    </location>
</feature>
<dbReference type="InterPro" id="IPR027267">
    <property type="entry name" value="AH/BAR_dom_sf"/>
</dbReference>
<feature type="region of interest" description="Disordered" evidence="1">
    <location>
        <begin position="368"/>
        <end position="399"/>
    </location>
</feature>
<dbReference type="Gene3D" id="1.20.1270.60">
    <property type="entry name" value="Arfaptin homology (AH) domain/BAR domain"/>
    <property type="match status" value="1"/>
</dbReference>
<dbReference type="SUPFAM" id="SSF103657">
    <property type="entry name" value="BAR/IMD domain-like"/>
    <property type="match status" value="1"/>
</dbReference>